<evidence type="ECO:0000256" key="6">
    <source>
        <dbReference type="ARBA" id="ARBA00023009"/>
    </source>
</evidence>
<name>A0A075BS62_9CAUD</name>
<keyword evidence="3" id="KW-1227">Viral tail protein</keyword>
<protein>
    <submittedName>
        <fullName evidence="9">Putative tail sheath protein</fullName>
    </submittedName>
</protein>
<evidence type="ECO:0000256" key="3">
    <source>
        <dbReference type="ARBA" id="ARBA00022732"/>
    </source>
</evidence>
<evidence type="ECO:0000256" key="7">
    <source>
        <dbReference type="ARBA" id="ARBA00023296"/>
    </source>
</evidence>
<dbReference type="GO" id="GO:0099000">
    <property type="term" value="P:symbiont genome ejection through host cell envelope, contractile tail mechanism"/>
    <property type="evidence" value="ECO:0007669"/>
    <property type="project" value="UniProtKB-KW"/>
</dbReference>
<dbReference type="EMBL" id="KF356199">
    <property type="protein sequence ID" value="AGR48657.1"/>
    <property type="molecule type" value="Genomic_DNA"/>
</dbReference>
<reference evidence="9 10" key="1">
    <citation type="submission" date="2013-07" db="EMBL/GenBank/DDBJ databases">
        <title>Sequencing and analysis of the complete genome of Microcystis aeruginosa phage MaMV-DC.</title>
        <authorList>
            <person name="Ou T."/>
            <person name="Li S.H."/>
            <person name="Zhang Q.Y."/>
        </authorList>
    </citation>
    <scope>NUCLEOTIDE SEQUENCE [LARGE SCALE GENOMIC DNA]</scope>
</reference>
<dbReference type="Proteomes" id="UP000028567">
    <property type="component" value="Segment"/>
</dbReference>
<keyword evidence="7" id="KW-1160">Virus entry into host cell</keyword>
<proteinExistence type="inferred from homology"/>
<organism evidence="9 10">
    <name type="scientific">Microcystis phage MaMV-DC</name>
    <dbReference type="NCBI Taxonomy" id="1357715"/>
    <lineage>
        <taxon>Viruses</taxon>
        <taxon>Duplodnaviria</taxon>
        <taxon>Heunggongvirae</taxon>
        <taxon>Uroviricota</taxon>
        <taxon>Caudoviricetes</taxon>
        <taxon>Fukuivirus</taxon>
        <taxon>Fukuivirus MVDC</taxon>
    </lineage>
</organism>
<evidence type="ECO:0000256" key="5">
    <source>
        <dbReference type="ARBA" id="ARBA00023003"/>
    </source>
</evidence>
<keyword evidence="5" id="KW-1229">Viral tail sheath protein</keyword>
<sequence length="774" mass="83581">MARAPFIEFQDTNVGFALPRPNVLNRIAIIDRFNRGPANILTYIGNFSDFAYRYGSDTSPGSLQYQAVYDQFPNPDDANIALVRVTGRGRPASASLTFSGVAGVNNTLNIHTNFVGEVIAREDAAADVVWPMLTSTAAAPVVNSKETVAATGPYTGSTSGRYFLRVDDVAAGVATIKWQFVPLGQNPLNWAAVTTDIDVNIAAGAGSSSNVLIPLTSNNISVRFGTVVGAALNLVEGNSWSIRVNKYVVSVPIFSGDLPNQIVTSLISACAGVEPFGEITRNVEDNGVVIQLEPALTGSISNRFSFYVTANDNTANRGFTTSPALVTTIPDPAIHFTSFQGGLDGPRSAFRDFYTFNGTPLLRLQAVSEGNWGNQVTVSIYPVNNSEFRLNVQDLNGSAFNPPLADEVYTVKLGDTNESGELNALLDSKFIRGFFLPKSIDSINYDAALVRQSPLRLAPPDESETDVENPAHVDFYGPNVLVDVTLENGYDGPPVTNDDYVSIIRTLENQPVHILLVGTTNVGVQQALITEAERASDSDGLRIAVLAAPPRTTPTLAASVTRGFNSTRAVMVAGWFTYAGQPNSSRYGVPGAAVYAGKLAAIDFFVSPAARSLVGPLFNIIESDTDNYTSRSNQDIYSAARLEVLSLDTVDRTYRFASGVTLSTDPAWERIYLRRVHDVVRQGAHAILRNYVAMPNSRLVRNQIAAALNAFMGELKRNGNIVSFRPAIIDGSNNSTAAYFSRELYVSLQFQPLYSADYIYVTISRDTETSPLGE</sequence>
<keyword evidence="4" id="KW-1242">Viral contractile tail ejection system</keyword>
<evidence type="ECO:0000259" key="8">
    <source>
        <dbReference type="Pfam" id="PF17482"/>
    </source>
</evidence>
<evidence type="ECO:0000256" key="1">
    <source>
        <dbReference type="ARBA" id="ARBA00008005"/>
    </source>
</evidence>
<evidence type="ECO:0000256" key="4">
    <source>
        <dbReference type="ARBA" id="ARBA00022766"/>
    </source>
</evidence>
<keyword evidence="5" id="KW-0946">Virion</keyword>
<evidence type="ECO:0000313" key="9">
    <source>
        <dbReference type="EMBL" id="AGR48657.1"/>
    </source>
</evidence>
<keyword evidence="6" id="KW-1171">Viral genome ejection through host cell envelope</keyword>
<keyword evidence="2" id="KW-1162">Viral penetration into host cytoplasm</keyword>
<comment type="similarity">
    <text evidence="1">Belongs to the myoviridae tail sheath protein family.</text>
</comment>
<keyword evidence="10" id="KW-1185">Reference proteome</keyword>
<dbReference type="RefSeq" id="YP_009217776.1">
    <property type="nucleotide sequence ID" value="NC_029002.1"/>
</dbReference>
<feature type="domain" description="Tail sheath protein C-terminal" evidence="8">
    <location>
        <begin position="663"/>
        <end position="763"/>
    </location>
</feature>
<dbReference type="GeneID" id="26643270"/>
<evidence type="ECO:0000313" key="10">
    <source>
        <dbReference type="Proteomes" id="UP000028567"/>
    </source>
</evidence>
<accession>A0A075BS62</accession>
<dbReference type="Pfam" id="PF17482">
    <property type="entry name" value="Phage_sheath_1C"/>
    <property type="match status" value="1"/>
</dbReference>
<dbReference type="InterPro" id="IPR020287">
    <property type="entry name" value="Tail_sheath_C"/>
</dbReference>
<evidence type="ECO:0000256" key="2">
    <source>
        <dbReference type="ARBA" id="ARBA00022595"/>
    </source>
</evidence>
<gene>
    <name evidence="9" type="ORF">MaMVDC_92</name>
</gene>
<dbReference type="KEGG" id="vg:26643270"/>
<dbReference type="GO" id="GO:0098027">
    <property type="term" value="C:virus tail, sheath"/>
    <property type="evidence" value="ECO:0007669"/>
    <property type="project" value="UniProtKB-KW"/>
</dbReference>